<protein>
    <submittedName>
        <fullName evidence="2">Alpha/beta-hydrolase</fullName>
    </submittedName>
</protein>
<gene>
    <name evidence="2" type="ORF">NA57DRAFT_79485</name>
</gene>
<organism evidence="2 3">
    <name type="scientific">Rhizodiscina lignyota</name>
    <dbReference type="NCBI Taxonomy" id="1504668"/>
    <lineage>
        <taxon>Eukaryota</taxon>
        <taxon>Fungi</taxon>
        <taxon>Dikarya</taxon>
        <taxon>Ascomycota</taxon>
        <taxon>Pezizomycotina</taxon>
        <taxon>Dothideomycetes</taxon>
        <taxon>Pleosporomycetidae</taxon>
        <taxon>Aulographales</taxon>
        <taxon>Rhizodiscinaceae</taxon>
        <taxon>Rhizodiscina</taxon>
    </lineage>
</organism>
<dbReference type="PANTHER" id="PTHR43798:SF33">
    <property type="entry name" value="HYDROLASE, PUTATIVE (AFU_ORTHOLOGUE AFUA_2G14860)-RELATED"/>
    <property type="match status" value="1"/>
</dbReference>
<dbReference type="Proteomes" id="UP000799772">
    <property type="component" value="Unassembled WGS sequence"/>
</dbReference>
<name>A0A9P4I955_9PEZI</name>
<dbReference type="InterPro" id="IPR000073">
    <property type="entry name" value="AB_hydrolase_1"/>
</dbReference>
<accession>A0A9P4I955</accession>
<dbReference type="OrthoDB" id="294702at2759"/>
<dbReference type="SUPFAM" id="SSF53474">
    <property type="entry name" value="alpha/beta-Hydrolases"/>
    <property type="match status" value="1"/>
</dbReference>
<dbReference type="InterPro" id="IPR050266">
    <property type="entry name" value="AB_hydrolase_sf"/>
</dbReference>
<dbReference type="Gene3D" id="3.40.50.1820">
    <property type="entry name" value="alpha/beta hydrolase"/>
    <property type="match status" value="1"/>
</dbReference>
<dbReference type="GO" id="GO:0016020">
    <property type="term" value="C:membrane"/>
    <property type="evidence" value="ECO:0007669"/>
    <property type="project" value="TreeGrafter"/>
</dbReference>
<dbReference type="InterPro" id="IPR029058">
    <property type="entry name" value="AB_hydrolase_fold"/>
</dbReference>
<feature type="domain" description="AB hydrolase-1" evidence="1">
    <location>
        <begin position="38"/>
        <end position="234"/>
    </location>
</feature>
<proteinExistence type="predicted"/>
<keyword evidence="3" id="KW-1185">Reference proteome</keyword>
<evidence type="ECO:0000313" key="3">
    <source>
        <dbReference type="Proteomes" id="UP000799772"/>
    </source>
</evidence>
<dbReference type="EMBL" id="ML978132">
    <property type="protein sequence ID" value="KAF2094995.1"/>
    <property type="molecule type" value="Genomic_DNA"/>
</dbReference>
<dbReference type="Pfam" id="PF12697">
    <property type="entry name" value="Abhydrolase_6"/>
    <property type="match status" value="1"/>
</dbReference>
<sequence length="271" mass="30370">MTNTPDTAGVERTLDIAGSSIWTELLGRHDAPNRPTIIAFHGSGGGSESWADLVRRTSAFARTLAYDRAGQGRSTKAEAGSTPLSASDELSAVLKELSVKPPFILVAHSYGGCIAREFLQKRGRDVAGMVLAETGQETLSEFEEEQYRKQALGKRPLSVIRANSLLTKEREFEQALSEGKVQKPEPMRTMLKQWDVEDERLKKEQLRLSSNTRYVHVPDCGHNIVRERPDVVADEVRWVLEQWEQLAAMDNIEKSKTTRILAWLKKVVKLT</sequence>
<dbReference type="PANTHER" id="PTHR43798">
    <property type="entry name" value="MONOACYLGLYCEROL LIPASE"/>
    <property type="match status" value="1"/>
</dbReference>
<evidence type="ECO:0000313" key="2">
    <source>
        <dbReference type="EMBL" id="KAF2094995.1"/>
    </source>
</evidence>
<dbReference type="AlphaFoldDB" id="A0A9P4I955"/>
<reference evidence="2" key="1">
    <citation type="journal article" date="2020" name="Stud. Mycol.">
        <title>101 Dothideomycetes genomes: a test case for predicting lifestyles and emergence of pathogens.</title>
        <authorList>
            <person name="Haridas S."/>
            <person name="Albert R."/>
            <person name="Binder M."/>
            <person name="Bloem J."/>
            <person name="Labutti K."/>
            <person name="Salamov A."/>
            <person name="Andreopoulos B."/>
            <person name="Baker S."/>
            <person name="Barry K."/>
            <person name="Bills G."/>
            <person name="Bluhm B."/>
            <person name="Cannon C."/>
            <person name="Castanera R."/>
            <person name="Culley D."/>
            <person name="Daum C."/>
            <person name="Ezra D."/>
            <person name="Gonzalez J."/>
            <person name="Henrissat B."/>
            <person name="Kuo A."/>
            <person name="Liang C."/>
            <person name="Lipzen A."/>
            <person name="Lutzoni F."/>
            <person name="Magnuson J."/>
            <person name="Mondo S."/>
            <person name="Nolan M."/>
            <person name="Ohm R."/>
            <person name="Pangilinan J."/>
            <person name="Park H.-J."/>
            <person name="Ramirez L."/>
            <person name="Alfaro M."/>
            <person name="Sun H."/>
            <person name="Tritt A."/>
            <person name="Yoshinaga Y."/>
            <person name="Zwiers L.-H."/>
            <person name="Turgeon B."/>
            <person name="Goodwin S."/>
            <person name="Spatafora J."/>
            <person name="Crous P."/>
            <person name="Grigoriev I."/>
        </authorList>
    </citation>
    <scope>NUCLEOTIDE SEQUENCE</scope>
    <source>
        <strain evidence="2">CBS 133067</strain>
    </source>
</reference>
<comment type="caution">
    <text evidence="2">The sequence shown here is derived from an EMBL/GenBank/DDBJ whole genome shotgun (WGS) entry which is preliminary data.</text>
</comment>
<evidence type="ECO:0000259" key="1">
    <source>
        <dbReference type="Pfam" id="PF12697"/>
    </source>
</evidence>